<dbReference type="Gene3D" id="1.10.1740.10">
    <property type="match status" value="1"/>
</dbReference>
<sequence length="168" mass="18828">MDDEYLAYVNGRLASLRRLAFLLSGSRDQADDLVQEAITKLYARWPKISRTDNVDTYVHTAIVRAFLVEKRRGWWRRTNRPAPPERAEEEAPMLRTALRRIPARQQAVLVLRFLGDHSVADVAQILGCSEGTVESQTSHGLSALRRILGPTAHAANLFPAVKIQEGGL</sequence>
<evidence type="ECO:0000313" key="8">
    <source>
        <dbReference type="EMBL" id="RAK40543.1"/>
    </source>
</evidence>
<evidence type="ECO:0000256" key="3">
    <source>
        <dbReference type="ARBA" id="ARBA00023082"/>
    </source>
</evidence>
<dbReference type="InterPro" id="IPR007627">
    <property type="entry name" value="RNA_pol_sigma70_r2"/>
</dbReference>
<evidence type="ECO:0000256" key="4">
    <source>
        <dbReference type="ARBA" id="ARBA00023125"/>
    </source>
</evidence>
<dbReference type="CDD" id="cd06171">
    <property type="entry name" value="Sigma70_r4"/>
    <property type="match status" value="1"/>
</dbReference>
<dbReference type="SUPFAM" id="SSF88946">
    <property type="entry name" value="Sigma2 domain of RNA polymerase sigma factors"/>
    <property type="match status" value="1"/>
</dbReference>
<feature type="domain" description="RNA polymerase sigma-70 region 2" evidence="6">
    <location>
        <begin position="15"/>
        <end position="76"/>
    </location>
</feature>
<keyword evidence="3" id="KW-0731">Sigma factor</keyword>
<protein>
    <submittedName>
        <fullName evidence="8">RNA polymerase sigma-70 factor (Sigma-E family)</fullName>
    </submittedName>
</protein>
<evidence type="ECO:0000256" key="2">
    <source>
        <dbReference type="ARBA" id="ARBA00023015"/>
    </source>
</evidence>
<evidence type="ECO:0000259" key="6">
    <source>
        <dbReference type="Pfam" id="PF04542"/>
    </source>
</evidence>
<dbReference type="InterPro" id="IPR036388">
    <property type="entry name" value="WH-like_DNA-bd_sf"/>
</dbReference>
<evidence type="ECO:0000256" key="5">
    <source>
        <dbReference type="ARBA" id="ARBA00023163"/>
    </source>
</evidence>
<keyword evidence="5" id="KW-0804">Transcription</keyword>
<keyword evidence="9" id="KW-1185">Reference proteome</keyword>
<dbReference type="InterPro" id="IPR013249">
    <property type="entry name" value="RNA_pol_sigma70_r4_t2"/>
</dbReference>
<evidence type="ECO:0000256" key="1">
    <source>
        <dbReference type="ARBA" id="ARBA00010641"/>
    </source>
</evidence>
<dbReference type="PANTHER" id="PTHR43133">
    <property type="entry name" value="RNA POLYMERASE ECF-TYPE SIGMA FACTO"/>
    <property type="match status" value="1"/>
</dbReference>
<proteinExistence type="inferred from homology"/>
<dbReference type="InterPro" id="IPR039425">
    <property type="entry name" value="RNA_pol_sigma-70-like"/>
</dbReference>
<organism evidence="8 9">
    <name type="scientific">Actinoplanes lutulentus</name>
    <dbReference type="NCBI Taxonomy" id="1287878"/>
    <lineage>
        <taxon>Bacteria</taxon>
        <taxon>Bacillati</taxon>
        <taxon>Actinomycetota</taxon>
        <taxon>Actinomycetes</taxon>
        <taxon>Micromonosporales</taxon>
        <taxon>Micromonosporaceae</taxon>
        <taxon>Actinoplanes</taxon>
    </lineage>
</organism>
<reference evidence="8 9" key="1">
    <citation type="submission" date="2018-06" db="EMBL/GenBank/DDBJ databases">
        <title>Genomic Encyclopedia of Type Strains, Phase III (KMG-III): the genomes of soil and plant-associated and newly described type strains.</title>
        <authorList>
            <person name="Whitman W."/>
        </authorList>
    </citation>
    <scope>NUCLEOTIDE SEQUENCE [LARGE SCALE GENOMIC DNA]</scope>
    <source>
        <strain evidence="8 9">CGMCC 4.7090</strain>
    </source>
</reference>
<dbReference type="EMBL" id="QLMJ01000003">
    <property type="protein sequence ID" value="RAK40543.1"/>
    <property type="molecule type" value="Genomic_DNA"/>
</dbReference>
<dbReference type="Pfam" id="PF08281">
    <property type="entry name" value="Sigma70_r4_2"/>
    <property type="match status" value="1"/>
</dbReference>
<dbReference type="Gene3D" id="1.10.10.10">
    <property type="entry name" value="Winged helix-like DNA-binding domain superfamily/Winged helix DNA-binding domain"/>
    <property type="match status" value="1"/>
</dbReference>
<evidence type="ECO:0000313" key="9">
    <source>
        <dbReference type="Proteomes" id="UP000249341"/>
    </source>
</evidence>
<dbReference type="RefSeq" id="WP_111648548.1">
    <property type="nucleotide sequence ID" value="NZ_JACHWI010000004.1"/>
</dbReference>
<feature type="domain" description="RNA polymerase sigma factor 70 region 4 type 2" evidence="7">
    <location>
        <begin position="94"/>
        <end position="144"/>
    </location>
</feature>
<dbReference type="OrthoDB" id="2046835at2"/>
<keyword evidence="2" id="KW-0805">Transcription regulation</keyword>
<dbReference type="InterPro" id="IPR013325">
    <property type="entry name" value="RNA_pol_sigma_r2"/>
</dbReference>
<dbReference type="InterPro" id="IPR013324">
    <property type="entry name" value="RNA_pol_sigma_r3/r4-like"/>
</dbReference>
<gene>
    <name evidence="8" type="ORF">B0I29_103581</name>
</gene>
<comment type="similarity">
    <text evidence="1">Belongs to the sigma-70 factor family. ECF subfamily.</text>
</comment>
<dbReference type="NCBIfam" id="TIGR02937">
    <property type="entry name" value="sigma70-ECF"/>
    <property type="match status" value="1"/>
</dbReference>
<comment type="caution">
    <text evidence="8">The sequence shown here is derived from an EMBL/GenBank/DDBJ whole genome shotgun (WGS) entry which is preliminary data.</text>
</comment>
<dbReference type="GO" id="GO:0016987">
    <property type="term" value="F:sigma factor activity"/>
    <property type="evidence" value="ECO:0007669"/>
    <property type="project" value="UniProtKB-KW"/>
</dbReference>
<accession>A0A327ZI74</accession>
<dbReference type="PANTHER" id="PTHR43133:SF50">
    <property type="entry name" value="ECF RNA POLYMERASE SIGMA FACTOR SIGM"/>
    <property type="match status" value="1"/>
</dbReference>
<dbReference type="SUPFAM" id="SSF88659">
    <property type="entry name" value="Sigma3 and sigma4 domains of RNA polymerase sigma factors"/>
    <property type="match status" value="1"/>
</dbReference>
<dbReference type="InterPro" id="IPR014284">
    <property type="entry name" value="RNA_pol_sigma-70_dom"/>
</dbReference>
<dbReference type="AlphaFoldDB" id="A0A327ZI74"/>
<name>A0A327ZI74_9ACTN</name>
<dbReference type="Pfam" id="PF04542">
    <property type="entry name" value="Sigma70_r2"/>
    <property type="match status" value="1"/>
</dbReference>
<dbReference type="GO" id="GO:0003677">
    <property type="term" value="F:DNA binding"/>
    <property type="evidence" value="ECO:0007669"/>
    <property type="project" value="UniProtKB-KW"/>
</dbReference>
<dbReference type="Proteomes" id="UP000249341">
    <property type="component" value="Unassembled WGS sequence"/>
</dbReference>
<keyword evidence="4" id="KW-0238">DNA-binding</keyword>
<dbReference type="GO" id="GO:0006352">
    <property type="term" value="P:DNA-templated transcription initiation"/>
    <property type="evidence" value="ECO:0007669"/>
    <property type="project" value="InterPro"/>
</dbReference>
<evidence type="ECO:0000259" key="7">
    <source>
        <dbReference type="Pfam" id="PF08281"/>
    </source>
</evidence>